<keyword evidence="1" id="KW-0472">Membrane</keyword>
<dbReference type="InterPro" id="IPR021497">
    <property type="entry name" value="GTA_holin_3TM"/>
</dbReference>
<dbReference type="EMBL" id="FXBL01000004">
    <property type="protein sequence ID" value="SMH42273.1"/>
    <property type="molecule type" value="Genomic_DNA"/>
</dbReference>
<sequence>MTGLETILIGVATKIGAPLVKKVLQDRVGGKAGEVGGAIIDAIAGKAEVSAPELPDVPQKKLEEAVRAVEAEAPEIIAAYVEQQREQNRLQLAEMETGETWTWAWRPAGMWTFNVLIVWYVALVPVVNLVLQLCGATASLVLIVDVGTFFSLYLTFTSFYMGGHTAKDFFGKAADVIKTWKAGK</sequence>
<name>A0A1X7NY65_9HYPH</name>
<gene>
    <name evidence="2" type="ORF">SAMN02982922_2731</name>
</gene>
<organism evidence="2 3">
    <name type="scientific">Mesorhizobium australicum</name>
    <dbReference type="NCBI Taxonomy" id="536018"/>
    <lineage>
        <taxon>Bacteria</taxon>
        <taxon>Pseudomonadati</taxon>
        <taxon>Pseudomonadota</taxon>
        <taxon>Alphaproteobacteria</taxon>
        <taxon>Hyphomicrobiales</taxon>
        <taxon>Phyllobacteriaceae</taxon>
        <taxon>Mesorhizobium</taxon>
    </lineage>
</organism>
<dbReference type="RefSeq" id="WP_176247515.1">
    <property type="nucleotide sequence ID" value="NZ_FXBL01000004.1"/>
</dbReference>
<dbReference type="Pfam" id="PF11351">
    <property type="entry name" value="GTA_holin_3TM"/>
    <property type="match status" value="1"/>
</dbReference>
<evidence type="ECO:0000256" key="1">
    <source>
        <dbReference type="SAM" id="Phobius"/>
    </source>
</evidence>
<keyword evidence="1" id="KW-0812">Transmembrane</keyword>
<dbReference type="Proteomes" id="UP000193083">
    <property type="component" value="Unassembled WGS sequence"/>
</dbReference>
<feature type="transmembrane region" description="Helical" evidence="1">
    <location>
        <begin position="137"/>
        <end position="162"/>
    </location>
</feature>
<evidence type="ECO:0000313" key="3">
    <source>
        <dbReference type="Proteomes" id="UP000193083"/>
    </source>
</evidence>
<reference evidence="3" key="1">
    <citation type="submission" date="2017-04" db="EMBL/GenBank/DDBJ databases">
        <authorList>
            <person name="Varghese N."/>
            <person name="Submissions S."/>
        </authorList>
    </citation>
    <scope>NUCLEOTIDE SEQUENCE [LARGE SCALE GENOMIC DNA]</scope>
    <source>
        <strain evidence="3">B5P</strain>
    </source>
</reference>
<keyword evidence="1" id="KW-1133">Transmembrane helix</keyword>
<evidence type="ECO:0000313" key="2">
    <source>
        <dbReference type="EMBL" id="SMH42273.1"/>
    </source>
</evidence>
<protein>
    <submittedName>
        <fullName evidence="2">Holin of 3TMs, for gene-transfer release</fullName>
    </submittedName>
</protein>
<proteinExistence type="predicted"/>
<keyword evidence="3" id="KW-1185">Reference proteome</keyword>
<feature type="transmembrane region" description="Helical" evidence="1">
    <location>
        <begin position="111"/>
        <end position="131"/>
    </location>
</feature>
<accession>A0A1X7NY65</accession>
<dbReference type="AlphaFoldDB" id="A0A1X7NY65"/>